<evidence type="ECO:0000256" key="3">
    <source>
        <dbReference type="ARBA" id="ARBA00023015"/>
    </source>
</evidence>
<evidence type="ECO:0000313" key="8">
    <source>
        <dbReference type="EMBL" id="SFF28334.1"/>
    </source>
</evidence>
<sequence length="525" mass="56754">MPLRSIASPPSATHGSEAPGGSGAPTLYRQLAGLYEQAVASGSLSPGMRLPSVRELCQRHGVSLTTALQVLRHLEERGVAEARERVGYFVRHPAHAALLPAVREPEVHEPLQPDPQVFAGINERISVFLEKARLAGPGVLDLGSAMPAPSLFDAAALNRLAIGLLREQPDVLVYGPSAPTTHAEFQQAMARHALGFGVSLSPDEIGATHGNSEAVNLALDAIAEPGDVIAVESPTFFGILQAIEVRGLRALEIPSSPRTGISLEALELAARNEPRLKGVVVVPHLQMPLGSVMPDSHKERLVALCVEYGLALVEDDIYREFVESPQPLRPAKAWDRPGEAGQVIYCASLSKSFAPGLRQGWMSAGRWHARVQMLKFARTRNMQSWSQLLAARSVGSPAYERHLRRMRVQLREQREASARAIARYFPQGTRLSLPPGGISLWMELPAGISTSRLYDEALARGIRVAPGAMFSNTGRYDHFLRMSCGMPFTPRVEEGYRVLGELMAAQQRPAAAVAPGAARLGGLRA</sequence>
<dbReference type="Pfam" id="PF00155">
    <property type="entry name" value="Aminotran_1_2"/>
    <property type="match status" value="1"/>
</dbReference>
<dbReference type="Gene3D" id="3.40.640.10">
    <property type="entry name" value="Type I PLP-dependent aspartate aminotransferase-like (Major domain)"/>
    <property type="match status" value="1"/>
</dbReference>
<dbReference type="PANTHER" id="PTHR46577:SF2">
    <property type="entry name" value="TRANSCRIPTIONAL REGULATORY PROTEIN"/>
    <property type="match status" value="1"/>
</dbReference>
<keyword evidence="2" id="KW-0663">Pyridoxal phosphate</keyword>
<name>A0A1I2HDS6_9BURK</name>
<evidence type="ECO:0000313" key="9">
    <source>
        <dbReference type="Proteomes" id="UP000199119"/>
    </source>
</evidence>
<keyword evidence="8" id="KW-0808">Transferase</keyword>
<gene>
    <name evidence="8" type="ORF">SAMN04489711_12261</name>
</gene>
<dbReference type="EMBL" id="FONX01000022">
    <property type="protein sequence ID" value="SFF28334.1"/>
    <property type="molecule type" value="Genomic_DNA"/>
</dbReference>
<dbReference type="OrthoDB" id="9804020at2"/>
<dbReference type="Pfam" id="PF00392">
    <property type="entry name" value="GntR"/>
    <property type="match status" value="1"/>
</dbReference>
<dbReference type="SUPFAM" id="SSF46785">
    <property type="entry name" value="Winged helix' DNA-binding domain"/>
    <property type="match status" value="1"/>
</dbReference>
<dbReference type="InterPro" id="IPR036390">
    <property type="entry name" value="WH_DNA-bd_sf"/>
</dbReference>
<dbReference type="GO" id="GO:0008483">
    <property type="term" value="F:transaminase activity"/>
    <property type="evidence" value="ECO:0007669"/>
    <property type="project" value="UniProtKB-KW"/>
</dbReference>
<feature type="domain" description="HTH gntR-type" evidence="7">
    <location>
        <begin position="25"/>
        <end position="93"/>
    </location>
</feature>
<dbReference type="Gene3D" id="3.90.1150.10">
    <property type="entry name" value="Aspartate Aminotransferase, domain 1"/>
    <property type="match status" value="1"/>
</dbReference>
<reference evidence="9" key="1">
    <citation type="submission" date="2016-10" db="EMBL/GenBank/DDBJ databases">
        <authorList>
            <person name="Varghese N."/>
            <person name="Submissions S."/>
        </authorList>
    </citation>
    <scope>NUCLEOTIDE SEQUENCE [LARGE SCALE GENOMIC DNA]</scope>
    <source>
        <strain evidence="9">DSM 27981</strain>
    </source>
</reference>
<protein>
    <submittedName>
        <fullName evidence="8">DNA-binding transcriptional regulator, MocR family, contains an aminotransferase domain</fullName>
    </submittedName>
</protein>
<proteinExistence type="inferred from homology"/>
<keyword evidence="9" id="KW-1185">Reference proteome</keyword>
<organism evidence="8 9">
    <name type="scientific">Paracidovorax wautersii</name>
    <dbReference type="NCBI Taxonomy" id="1177982"/>
    <lineage>
        <taxon>Bacteria</taxon>
        <taxon>Pseudomonadati</taxon>
        <taxon>Pseudomonadota</taxon>
        <taxon>Betaproteobacteria</taxon>
        <taxon>Burkholderiales</taxon>
        <taxon>Comamonadaceae</taxon>
        <taxon>Paracidovorax</taxon>
    </lineage>
</organism>
<dbReference type="InterPro" id="IPR004839">
    <property type="entry name" value="Aminotransferase_I/II_large"/>
</dbReference>
<comment type="similarity">
    <text evidence="1">In the C-terminal section; belongs to the class-I pyridoxal-phosphate-dependent aminotransferase family.</text>
</comment>
<dbReference type="RefSeq" id="WP_092941988.1">
    <property type="nucleotide sequence ID" value="NZ_FONX01000022.1"/>
</dbReference>
<dbReference type="InterPro" id="IPR015424">
    <property type="entry name" value="PyrdxlP-dep_Trfase"/>
</dbReference>
<dbReference type="GO" id="GO:0003677">
    <property type="term" value="F:DNA binding"/>
    <property type="evidence" value="ECO:0007669"/>
    <property type="project" value="UniProtKB-KW"/>
</dbReference>
<keyword evidence="8" id="KW-0032">Aminotransferase</keyword>
<dbReference type="AlphaFoldDB" id="A0A1I2HDS6"/>
<evidence type="ECO:0000256" key="6">
    <source>
        <dbReference type="SAM" id="MobiDB-lite"/>
    </source>
</evidence>
<dbReference type="InterPro" id="IPR051446">
    <property type="entry name" value="HTH_trans_reg/aminotransferase"/>
</dbReference>
<dbReference type="Gene3D" id="1.10.10.10">
    <property type="entry name" value="Winged helix-like DNA-binding domain superfamily/Winged helix DNA-binding domain"/>
    <property type="match status" value="1"/>
</dbReference>
<dbReference type="GO" id="GO:0003700">
    <property type="term" value="F:DNA-binding transcription factor activity"/>
    <property type="evidence" value="ECO:0007669"/>
    <property type="project" value="InterPro"/>
</dbReference>
<dbReference type="SUPFAM" id="SSF53383">
    <property type="entry name" value="PLP-dependent transferases"/>
    <property type="match status" value="1"/>
</dbReference>
<evidence type="ECO:0000256" key="2">
    <source>
        <dbReference type="ARBA" id="ARBA00022898"/>
    </source>
</evidence>
<feature type="region of interest" description="Disordered" evidence="6">
    <location>
        <begin position="1"/>
        <end position="25"/>
    </location>
</feature>
<accession>A0A1I2HDS6</accession>
<dbReference type="CDD" id="cd07377">
    <property type="entry name" value="WHTH_GntR"/>
    <property type="match status" value="1"/>
</dbReference>
<dbReference type="PROSITE" id="PS50949">
    <property type="entry name" value="HTH_GNTR"/>
    <property type="match status" value="1"/>
</dbReference>
<dbReference type="CDD" id="cd00609">
    <property type="entry name" value="AAT_like"/>
    <property type="match status" value="1"/>
</dbReference>
<keyword evidence="5" id="KW-0804">Transcription</keyword>
<dbReference type="InterPro" id="IPR000524">
    <property type="entry name" value="Tscrpt_reg_HTH_GntR"/>
</dbReference>
<dbReference type="GO" id="GO:0030170">
    <property type="term" value="F:pyridoxal phosphate binding"/>
    <property type="evidence" value="ECO:0007669"/>
    <property type="project" value="InterPro"/>
</dbReference>
<dbReference type="InterPro" id="IPR036388">
    <property type="entry name" value="WH-like_DNA-bd_sf"/>
</dbReference>
<evidence type="ECO:0000259" key="7">
    <source>
        <dbReference type="PROSITE" id="PS50949"/>
    </source>
</evidence>
<dbReference type="Proteomes" id="UP000199119">
    <property type="component" value="Unassembled WGS sequence"/>
</dbReference>
<dbReference type="InterPro" id="IPR015422">
    <property type="entry name" value="PyrdxlP-dep_Trfase_small"/>
</dbReference>
<evidence type="ECO:0000256" key="4">
    <source>
        <dbReference type="ARBA" id="ARBA00023125"/>
    </source>
</evidence>
<dbReference type="STRING" id="1177982.SAMN04489711_12261"/>
<dbReference type="InterPro" id="IPR015421">
    <property type="entry name" value="PyrdxlP-dep_Trfase_major"/>
</dbReference>
<dbReference type="SMART" id="SM00345">
    <property type="entry name" value="HTH_GNTR"/>
    <property type="match status" value="1"/>
</dbReference>
<dbReference type="PANTHER" id="PTHR46577">
    <property type="entry name" value="HTH-TYPE TRANSCRIPTIONAL REGULATORY PROTEIN GABR"/>
    <property type="match status" value="1"/>
</dbReference>
<keyword evidence="3" id="KW-0805">Transcription regulation</keyword>
<evidence type="ECO:0000256" key="1">
    <source>
        <dbReference type="ARBA" id="ARBA00005384"/>
    </source>
</evidence>
<keyword evidence="4 8" id="KW-0238">DNA-binding</keyword>
<evidence type="ECO:0000256" key="5">
    <source>
        <dbReference type="ARBA" id="ARBA00023163"/>
    </source>
</evidence>